<sequence>MASVALERSAGRLPAEVTRFVGRRSELVEARRLLEASRLVTLTGASGVGKTRLALRLAADAQRSYADGVWFVDLSALRDAELLAHTVAEALHVPDQSARDRLDMLADHLTDRHLLLVLDTCEHLVDPCAMLAEVLLRASPRLHILATSREPLDVLGEHTMVLPPLSLPAGLDQSGSGQAGPAEAIASSDAVALFADRAAAVVPGFTLNESELAAVARLCTRLEGIPLAIELAAVRLRALSVEQLVDRLDDRFRLLGTHRAQRAGGSRHQTLRAAVQWSHELCTPQEELLWARLTVFPGGFDLASAEYVCGDDEPDGLPSDAVYETLARLVEKSIVLREEGGRRYRMLDTLREYGGDLLTGLDDVPRLRRRHRDWFLGLAVYAETEAFGADQAERLTRLSREHANLRAALEFSVATPDETPHALRMAAALATFWFASGLLGEGRHWLGKALAAAPETGPEGEPQPGRVRALCLAGLLAALQGDLEAAEHFQEDAAELANCSSLERAYTVELAGLVAFFRGDLEAARPLLAEPMPGGDIWTMLRLPLLAALHCLTGDVDRALEYCEECRVVSEAAGDQWCLAYATWVRGLAYCFRGENTVASGEALRALRLMRALNDRLGGAMALDLAAGCSGFNGAHERSARLFGAADRLWTTVGAPMFFGPAYLALRDVVVGEVRAMLGERSWQVCYDEGRRLSIDEAMDYALDQRDAGGRDTDPWEPLTRREREIAALVAEGLSNREIAQRLVIAKRTVDSHLEHILAKLEMASRTQIAAWVAERLRPASGPASRPARDA</sequence>
<dbReference type="SUPFAM" id="SSF46894">
    <property type="entry name" value="C-terminal effector domain of the bipartite response regulators"/>
    <property type="match status" value="1"/>
</dbReference>
<dbReference type="RefSeq" id="WP_208254938.1">
    <property type="nucleotide sequence ID" value="NZ_JAGEOJ010000003.1"/>
</dbReference>
<dbReference type="Pfam" id="PF13401">
    <property type="entry name" value="AAA_22"/>
    <property type="match status" value="1"/>
</dbReference>
<dbReference type="PROSITE" id="PS50043">
    <property type="entry name" value="HTH_LUXR_2"/>
    <property type="match status" value="1"/>
</dbReference>
<evidence type="ECO:0000313" key="2">
    <source>
        <dbReference type="EMBL" id="MBO2447361.1"/>
    </source>
</evidence>
<dbReference type="SUPFAM" id="SSF52540">
    <property type="entry name" value="P-loop containing nucleoside triphosphate hydrolases"/>
    <property type="match status" value="1"/>
</dbReference>
<dbReference type="EMBL" id="JAGEOJ010000003">
    <property type="protein sequence ID" value="MBO2447361.1"/>
    <property type="molecule type" value="Genomic_DNA"/>
</dbReference>
<dbReference type="SMART" id="SM00382">
    <property type="entry name" value="AAA"/>
    <property type="match status" value="1"/>
</dbReference>
<feature type="domain" description="HTH luxR-type" evidence="1">
    <location>
        <begin position="712"/>
        <end position="777"/>
    </location>
</feature>
<dbReference type="InterPro" id="IPR003593">
    <property type="entry name" value="AAA+_ATPase"/>
</dbReference>
<dbReference type="PROSITE" id="PS00622">
    <property type="entry name" value="HTH_LUXR_1"/>
    <property type="match status" value="1"/>
</dbReference>
<evidence type="ECO:0000313" key="3">
    <source>
        <dbReference type="Proteomes" id="UP000669179"/>
    </source>
</evidence>
<evidence type="ECO:0000259" key="1">
    <source>
        <dbReference type="PROSITE" id="PS50043"/>
    </source>
</evidence>
<dbReference type="SUPFAM" id="SSF48452">
    <property type="entry name" value="TPR-like"/>
    <property type="match status" value="1"/>
</dbReference>
<dbReference type="AlphaFoldDB" id="A0A939PF38"/>
<dbReference type="PANTHER" id="PTHR47691">
    <property type="entry name" value="REGULATOR-RELATED"/>
    <property type="match status" value="1"/>
</dbReference>
<dbReference type="GO" id="GO:0006355">
    <property type="term" value="P:regulation of DNA-templated transcription"/>
    <property type="evidence" value="ECO:0007669"/>
    <property type="project" value="InterPro"/>
</dbReference>
<dbReference type="PRINTS" id="PR00364">
    <property type="entry name" value="DISEASERSIST"/>
</dbReference>
<dbReference type="SMART" id="SM00421">
    <property type="entry name" value="HTH_LUXR"/>
    <property type="match status" value="1"/>
</dbReference>
<dbReference type="Gene3D" id="3.40.50.300">
    <property type="entry name" value="P-loop containing nucleotide triphosphate hydrolases"/>
    <property type="match status" value="1"/>
</dbReference>
<gene>
    <name evidence="2" type="ORF">J4573_09715</name>
</gene>
<dbReference type="InterPro" id="IPR016032">
    <property type="entry name" value="Sig_transdc_resp-reg_C-effctor"/>
</dbReference>
<dbReference type="GO" id="GO:0003677">
    <property type="term" value="F:DNA binding"/>
    <property type="evidence" value="ECO:0007669"/>
    <property type="project" value="InterPro"/>
</dbReference>
<dbReference type="PRINTS" id="PR00038">
    <property type="entry name" value="HTHLUXR"/>
</dbReference>
<dbReference type="CDD" id="cd06170">
    <property type="entry name" value="LuxR_C_like"/>
    <property type="match status" value="1"/>
</dbReference>
<dbReference type="Gene3D" id="1.25.40.10">
    <property type="entry name" value="Tetratricopeptide repeat domain"/>
    <property type="match status" value="1"/>
</dbReference>
<keyword evidence="3" id="KW-1185">Reference proteome</keyword>
<reference evidence="2" key="1">
    <citation type="submission" date="2021-03" db="EMBL/GenBank/DDBJ databases">
        <authorList>
            <person name="Kanchanasin P."/>
            <person name="Saeng-In P."/>
            <person name="Phongsopitanun W."/>
            <person name="Yuki M."/>
            <person name="Kudo T."/>
            <person name="Ohkuma M."/>
            <person name="Tanasupawat S."/>
        </authorList>
    </citation>
    <scope>NUCLEOTIDE SEQUENCE</scope>
    <source>
        <strain evidence="2">GKU 128</strain>
    </source>
</reference>
<dbReference type="InterPro" id="IPR049945">
    <property type="entry name" value="AAA_22"/>
</dbReference>
<accession>A0A939PF38</accession>
<comment type="caution">
    <text evidence="2">The sequence shown here is derived from an EMBL/GenBank/DDBJ whole genome shotgun (WGS) entry which is preliminary data.</text>
</comment>
<dbReference type="Proteomes" id="UP000669179">
    <property type="component" value="Unassembled WGS sequence"/>
</dbReference>
<dbReference type="Pfam" id="PF00196">
    <property type="entry name" value="GerE"/>
    <property type="match status" value="1"/>
</dbReference>
<dbReference type="InterPro" id="IPR036388">
    <property type="entry name" value="WH-like_DNA-bd_sf"/>
</dbReference>
<protein>
    <submittedName>
        <fullName evidence="2">AAA family ATPase</fullName>
    </submittedName>
</protein>
<dbReference type="InterPro" id="IPR000792">
    <property type="entry name" value="Tscrpt_reg_LuxR_C"/>
</dbReference>
<dbReference type="InterPro" id="IPR011990">
    <property type="entry name" value="TPR-like_helical_dom_sf"/>
</dbReference>
<name>A0A939PF38_9ACTN</name>
<dbReference type="PANTHER" id="PTHR47691:SF3">
    <property type="entry name" value="HTH-TYPE TRANSCRIPTIONAL REGULATOR RV0890C-RELATED"/>
    <property type="match status" value="1"/>
</dbReference>
<dbReference type="Gene3D" id="1.10.10.10">
    <property type="entry name" value="Winged helix-like DNA-binding domain superfamily/Winged helix DNA-binding domain"/>
    <property type="match status" value="1"/>
</dbReference>
<dbReference type="InterPro" id="IPR027417">
    <property type="entry name" value="P-loop_NTPase"/>
</dbReference>
<dbReference type="GO" id="GO:0016887">
    <property type="term" value="F:ATP hydrolysis activity"/>
    <property type="evidence" value="ECO:0007669"/>
    <property type="project" value="InterPro"/>
</dbReference>
<proteinExistence type="predicted"/>
<organism evidence="2 3">
    <name type="scientific">Actinomadura barringtoniae</name>
    <dbReference type="NCBI Taxonomy" id="1427535"/>
    <lineage>
        <taxon>Bacteria</taxon>
        <taxon>Bacillati</taxon>
        <taxon>Actinomycetota</taxon>
        <taxon>Actinomycetes</taxon>
        <taxon>Streptosporangiales</taxon>
        <taxon>Thermomonosporaceae</taxon>
        <taxon>Actinomadura</taxon>
    </lineage>
</organism>